<dbReference type="GO" id="GO:0061630">
    <property type="term" value="F:ubiquitin protein ligase activity"/>
    <property type="evidence" value="ECO:0007669"/>
    <property type="project" value="UniProtKB-EC"/>
</dbReference>
<dbReference type="GO" id="GO:0008270">
    <property type="term" value="F:zinc ion binding"/>
    <property type="evidence" value="ECO:0007669"/>
    <property type="project" value="UniProtKB-KW"/>
</dbReference>
<evidence type="ECO:0000256" key="8">
    <source>
        <dbReference type="SAM" id="MobiDB-lite"/>
    </source>
</evidence>
<evidence type="ECO:0000256" key="2">
    <source>
        <dbReference type="ARBA" id="ARBA00012483"/>
    </source>
</evidence>
<proteinExistence type="inferred from homology"/>
<dbReference type="InterPro" id="IPR013083">
    <property type="entry name" value="Znf_RING/FYVE/PHD"/>
</dbReference>
<evidence type="ECO:0000313" key="11">
    <source>
        <dbReference type="EMBL" id="MQL90729.1"/>
    </source>
</evidence>
<evidence type="ECO:0000259" key="10">
    <source>
        <dbReference type="PROSITE" id="PS50089"/>
    </source>
</evidence>
<evidence type="ECO:0000256" key="4">
    <source>
        <dbReference type="ARBA" id="ARBA00022771"/>
    </source>
</evidence>
<dbReference type="InterPro" id="IPR053238">
    <property type="entry name" value="RING-H2_zinc_finger"/>
</dbReference>
<dbReference type="CDD" id="cd16461">
    <property type="entry name" value="RING-H2_EL5-like"/>
    <property type="match status" value="1"/>
</dbReference>
<keyword evidence="5" id="KW-0862">Zinc</keyword>
<name>A0A843VH21_COLES</name>
<dbReference type="PANTHER" id="PTHR14155">
    <property type="entry name" value="RING FINGER DOMAIN-CONTAINING"/>
    <property type="match status" value="1"/>
</dbReference>
<evidence type="ECO:0000313" key="12">
    <source>
        <dbReference type="Proteomes" id="UP000652761"/>
    </source>
</evidence>
<comment type="similarity">
    <text evidence="6">Belongs to the RING-type zinc finger family. ATL subfamily.</text>
</comment>
<dbReference type="EC" id="2.3.2.27" evidence="2"/>
<keyword evidence="9" id="KW-1133">Transmembrane helix</keyword>
<dbReference type="InterPro" id="IPR001841">
    <property type="entry name" value="Znf_RING"/>
</dbReference>
<dbReference type="Gene3D" id="3.30.40.10">
    <property type="entry name" value="Zinc/RING finger domain, C3HC4 (zinc finger)"/>
    <property type="match status" value="1"/>
</dbReference>
<sequence length="259" mass="27790">MISTDRRLLLLDGNPERPLLLPSNSTQAAAENATDAAAPSPFDSSSMIATVLVLLSALFFLGFFSVYARRFFAAGDQPHRAPLPPYRGRRGLPSSSSAAAVDPMALHAMPLMVYSGAGKEPAGCVVCLSEFEEKETLKVIPGCGHAFHPDCIDEWLLCHGSCPICRSTDLFGVGSCGEVSGDVCGQVPEGQRPGGEGATAGRELARPQTQAEVAVEGSGGSEERERRVRKEMRLMGRSDSWSCRTQQDAAKYLRRCRSL</sequence>
<dbReference type="SUPFAM" id="SSF57850">
    <property type="entry name" value="RING/U-box"/>
    <property type="match status" value="1"/>
</dbReference>
<gene>
    <name evidence="11" type="ORF">Taro_023326</name>
</gene>
<dbReference type="Pfam" id="PF13639">
    <property type="entry name" value="zf-RING_2"/>
    <property type="match status" value="1"/>
</dbReference>
<dbReference type="SMR" id="A0A843VH21"/>
<evidence type="ECO:0000256" key="1">
    <source>
        <dbReference type="ARBA" id="ARBA00000900"/>
    </source>
</evidence>
<feature type="domain" description="RING-type" evidence="10">
    <location>
        <begin position="124"/>
        <end position="166"/>
    </location>
</feature>
<organism evidence="11 12">
    <name type="scientific">Colocasia esculenta</name>
    <name type="common">Wild taro</name>
    <name type="synonym">Arum esculentum</name>
    <dbReference type="NCBI Taxonomy" id="4460"/>
    <lineage>
        <taxon>Eukaryota</taxon>
        <taxon>Viridiplantae</taxon>
        <taxon>Streptophyta</taxon>
        <taxon>Embryophyta</taxon>
        <taxon>Tracheophyta</taxon>
        <taxon>Spermatophyta</taxon>
        <taxon>Magnoliopsida</taxon>
        <taxon>Liliopsida</taxon>
        <taxon>Araceae</taxon>
        <taxon>Aroideae</taxon>
        <taxon>Colocasieae</taxon>
        <taxon>Colocasia</taxon>
    </lineage>
</organism>
<evidence type="ECO:0000256" key="5">
    <source>
        <dbReference type="ARBA" id="ARBA00022833"/>
    </source>
</evidence>
<keyword evidence="4 7" id="KW-0863">Zinc-finger</keyword>
<feature type="transmembrane region" description="Helical" evidence="9">
    <location>
        <begin position="47"/>
        <end position="68"/>
    </location>
</feature>
<keyword evidence="3" id="KW-0479">Metal-binding</keyword>
<feature type="region of interest" description="Disordered" evidence="8">
    <location>
        <begin position="188"/>
        <end position="228"/>
    </location>
</feature>
<keyword evidence="9" id="KW-0812">Transmembrane</keyword>
<keyword evidence="12" id="KW-1185">Reference proteome</keyword>
<comment type="catalytic activity">
    <reaction evidence="1">
        <text>S-ubiquitinyl-[E2 ubiquitin-conjugating enzyme]-L-cysteine + [acceptor protein]-L-lysine = [E2 ubiquitin-conjugating enzyme]-L-cysteine + N(6)-ubiquitinyl-[acceptor protein]-L-lysine.</text>
        <dbReference type="EC" id="2.3.2.27"/>
    </reaction>
</comment>
<keyword evidence="9" id="KW-0472">Membrane</keyword>
<reference evidence="11" key="1">
    <citation type="submission" date="2017-07" db="EMBL/GenBank/DDBJ databases">
        <title>Taro Niue Genome Assembly and Annotation.</title>
        <authorList>
            <person name="Atibalentja N."/>
            <person name="Keating K."/>
            <person name="Fields C.J."/>
        </authorList>
    </citation>
    <scope>NUCLEOTIDE SEQUENCE</scope>
    <source>
        <strain evidence="11">Niue_2</strain>
        <tissue evidence="11">Leaf</tissue>
    </source>
</reference>
<dbReference type="SMART" id="SM00184">
    <property type="entry name" value="RING"/>
    <property type="match status" value="1"/>
</dbReference>
<comment type="caution">
    <text evidence="11">The sequence shown here is derived from an EMBL/GenBank/DDBJ whole genome shotgun (WGS) entry which is preliminary data.</text>
</comment>
<dbReference type="PANTHER" id="PTHR14155:SF592">
    <property type="entry name" value="RING-H2 FINGER PROTEIN ATL57"/>
    <property type="match status" value="1"/>
</dbReference>
<dbReference type="Proteomes" id="UP000652761">
    <property type="component" value="Unassembled WGS sequence"/>
</dbReference>
<evidence type="ECO:0000256" key="6">
    <source>
        <dbReference type="ARBA" id="ARBA00024209"/>
    </source>
</evidence>
<dbReference type="PROSITE" id="PS50089">
    <property type="entry name" value="ZF_RING_2"/>
    <property type="match status" value="1"/>
</dbReference>
<dbReference type="EMBL" id="NMUH01001268">
    <property type="protein sequence ID" value="MQL90729.1"/>
    <property type="molecule type" value="Genomic_DNA"/>
</dbReference>
<evidence type="ECO:0000256" key="3">
    <source>
        <dbReference type="ARBA" id="ARBA00022723"/>
    </source>
</evidence>
<dbReference type="AlphaFoldDB" id="A0A843VH21"/>
<evidence type="ECO:0000256" key="9">
    <source>
        <dbReference type="SAM" id="Phobius"/>
    </source>
</evidence>
<protein>
    <recommendedName>
        <fullName evidence="2">RING-type E3 ubiquitin transferase</fullName>
        <ecNumber evidence="2">2.3.2.27</ecNumber>
    </recommendedName>
</protein>
<accession>A0A843VH21</accession>
<dbReference type="OrthoDB" id="8062037at2759"/>
<evidence type="ECO:0000256" key="7">
    <source>
        <dbReference type="PROSITE-ProRule" id="PRU00175"/>
    </source>
</evidence>